<gene>
    <name evidence="6" type="ORF">BFF78_10230</name>
</gene>
<evidence type="ECO:0000313" key="7">
    <source>
        <dbReference type="Proteomes" id="UP000094960"/>
    </source>
</evidence>
<dbReference type="RefSeq" id="WP_069778005.1">
    <property type="nucleotide sequence ID" value="NZ_CP017248.1"/>
</dbReference>
<dbReference type="InterPro" id="IPR000073">
    <property type="entry name" value="AB_hydrolase_1"/>
</dbReference>
<sequence length="475" mass="50244">MTAVAASVLATMVLGVPARASAPTARPIDWQRCQGAVRTDAVRCGQVSVPLDWSRPATSARTTVAVARLPAADPAHRLGTLLFNPGGPGEGEVGYLLSQQARRQYFPKALRDRFDIVAVEPRGTGVNPPLNCPLPVDHTVSRFPADRPAAAALVRSNRRMGNSCARRSGPVFPHLDTESVARDMDTVRAALGEAKVSFLGVSYGTMVAQSYAELFPARVRAMVLDGVVDRSLSWRRLARVDAAAVQDGVGRFARWSDRDARSALHGRDVTGFLTSLLRRADHGGIEDGGRPVRAEEIAQAVNAGLQSPSLYAPLAAALGKTDAGGDMAPLAFLTPGRTGEYGLYRSIICQDVPGPADPGAALPAAVPGMRATGPTLRGYSEFWDITSGCAGWPVGSAWTPHAWRVPAHFPPVLLLSGTHDVATPPAFADGVRRALPAGRILRWDGDGHTAWLNSPATVDAAAGYLTTLRMPDGAR</sequence>
<keyword evidence="3" id="KW-0378">Hydrolase</keyword>
<dbReference type="Pfam" id="PF00561">
    <property type="entry name" value="Abhydrolase_1"/>
    <property type="match status" value="1"/>
</dbReference>
<name>A0A1D7Y7C3_9ACTN</name>
<dbReference type="KEGG" id="spun:BFF78_10230"/>
<evidence type="ECO:0000256" key="1">
    <source>
        <dbReference type="ARBA" id="ARBA00010088"/>
    </source>
</evidence>
<feature type="signal peptide" evidence="4">
    <location>
        <begin position="1"/>
        <end position="20"/>
    </location>
</feature>
<dbReference type="InterPro" id="IPR029058">
    <property type="entry name" value="AB_hydrolase_fold"/>
</dbReference>
<dbReference type="AlphaFoldDB" id="A0A1D7Y7C3"/>
<evidence type="ECO:0000256" key="3">
    <source>
        <dbReference type="ARBA" id="ARBA00022801"/>
    </source>
</evidence>
<organism evidence="6 7">
    <name type="scientific">Streptomyces fodineus</name>
    <dbReference type="NCBI Taxonomy" id="1904616"/>
    <lineage>
        <taxon>Bacteria</taxon>
        <taxon>Bacillati</taxon>
        <taxon>Actinomycetota</taxon>
        <taxon>Actinomycetes</taxon>
        <taxon>Kitasatosporales</taxon>
        <taxon>Streptomycetaceae</taxon>
        <taxon>Streptomyces</taxon>
    </lineage>
</organism>
<dbReference type="InterPro" id="IPR051601">
    <property type="entry name" value="Serine_prot/Carboxylest_S33"/>
</dbReference>
<reference evidence="7" key="1">
    <citation type="submission" date="2016-09" db="EMBL/GenBank/DDBJ databases">
        <title>Streptomyces puniciscabiei strain:TW1S1 Genome sequencing and assembly.</title>
        <authorList>
            <person name="Kim M.-K."/>
            <person name="Kim S.B."/>
        </authorList>
    </citation>
    <scope>NUCLEOTIDE SEQUENCE [LARGE SCALE GENOMIC DNA]</scope>
    <source>
        <strain evidence="7">TW1S1</strain>
    </source>
</reference>
<proteinExistence type="inferred from homology"/>
<accession>A0A1D7Y7C3</accession>
<evidence type="ECO:0000256" key="4">
    <source>
        <dbReference type="SAM" id="SignalP"/>
    </source>
</evidence>
<dbReference type="EMBL" id="CP017248">
    <property type="protein sequence ID" value="AOR31360.1"/>
    <property type="molecule type" value="Genomic_DNA"/>
</dbReference>
<feature type="chain" id="PRO_5039232840" description="AB hydrolase-1 domain-containing protein" evidence="4">
    <location>
        <begin position="21"/>
        <end position="475"/>
    </location>
</feature>
<evidence type="ECO:0000313" key="6">
    <source>
        <dbReference type="EMBL" id="AOR31360.1"/>
    </source>
</evidence>
<keyword evidence="7" id="KW-1185">Reference proteome</keyword>
<keyword evidence="2 4" id="KW-0732">Signal</keyword>
<dbReference type="PANTHER" id="PTHR43248">
    <property type="entry name" value="2-SUCCINYL-6-HYDROXY-2,4-CYCLOHEXADIENE-1-CARBOXYLATE SYNTHASE"/>
    <property type="match status" value="1"/>
</dbReference>
<comment type="similarity">
    <text evidence="1">Belongs to the peptidase S33 family.</text>
</comment>
<dbReference type="Proteomes" id="UP000094960">
    <property type="component" value="Chromosome"/>
</dbReference>
<evidence type="ECO:0000259" key="5">
    <source>
        <dbReference type="Pfam" id="PF00561"/>
    </source>
</evidence>
<dbReference type="Gene3D" id="3.40.50.1820">
    <property type="entry name" value="alpha/beta hydrolase"/>
    <property type="match status" value="1"/>
</dbReference>
<dbReference type="PANTHER" id="PTHR43248:SF29">
    <property type="entry name" value="TRIPEPTIDYL AMINOPEPTIDASE"/>
    <property type="match status" value="1"/>
</dbReference>
<protein>
    <recommendedName>
        <fullName evidence="5">AB hydrolase-1 domain-containing protein</fullName>
    </recommendedName>
</protein>
<dbReference type="GO" id="GO:0016787">
    <property type="term" value="F:hydrolase activity"/>
    <property type="evidence" value="ECO:0007669"/>
    <property type="project" value="UniProtKB-KW"/>
</dbReference>
<feature type="domain" description="AB hydrolase-1" evidence="5">
    <location>
        <begin position="80"/>
        <end position="448"/>
    </location>
</feature>
<evidence type="ECO:0000256" key="2">
    <source>
        <dbReference type="ARBA" id="ARBA00022729"/>
    </source>
</evidence>
<dbReference type="SUPFAM" id="SSF53474">
    <property type="entry name" value="alpha/beta-Hydrolases"/>
    <property type="match status" value="1"/>
</dbReference>